<keyword evidence="5" id="KW-0560">Oxidoreductase</keyword>
<comment type="similarity">
    <text evidence="2">Belongs to the cytochrome P450 family.</text>
</comment>
<evidence type="ECO:0000313" key="8">
    <source>
        <dbReference type="EMBL" id="MDX8150160.1"/>
    </source>
</evidence>
<dbReference type="PRINTS" id="PR00465">
    <property type="entry name" value="EP450IV"/>
</dbReference>
<dbReference type="PANTHER" id="PTHR24286">
    <property type="entry name" value="CYTOCHROME P450 26"/>
    <property type="match status" value="1"/>
</dbReference>
<evidence type="ECO:0000256" key="3">
    <source>
        <dbReference type="ARBA" id="ARBA00022617"/>
    </source>
</evidence>
<organism evidence="8 9">
    <name type="scientific">Patulibacter brassicae</name>
    <dbReference type="NCBI Taxonomy" id="1705717"/>
    <lineage>
        <taxon>Bacteria</taxon>
        <taxon>Bacillati</taxon>
        <taxon>Actinomycetota</taxon>
        <taxon>Thermoleophilia</taxon>
        <taxon>Solirubrobacterales</taxon>
        <taxon>Patulibacteraceae</taxon>
        <taxon>Patulibacter</taxon>
    </lineage>
</organism>
<keyword evidence="7" id="KW-0503">Monooxygenase</keyword>
<dbReference type="PANTHER" id="PTHR24286:SF24">
    <property type="entry name" value="LANOSTEROL 14-ALPHA DEMETHYLASE"/>
    <property type="match status" value="1"/>
</dbReference>
<keyword evidence="9" id="KW-1185">Reference proteome</keyword>
<evidence type="ECO:0000256" key="4">
    <source>
        <dbReference type="ARBA" id="ARBA00022723"/>
    </source>
</evidence>
<evidence type="ECO:0000256" key="2">
    <source>
        <dbReference type="ARBA" id="ARBA00010617"/>
    </source>
</evidence>
<dbReference type="CDD" id="cd11045">
    <property type="entry name" value="CYP136-like"/>
    <property type="match status" value="1"/>
</dbReference>
<comment type="cofactor">
    <cofactor evidence="1">
        <name>heme</name>
        <dbReference type="ChEBI" id="CHEBI:30413"/>
    </cofactor>
</comment>
<name>A0ABU4VEF4_9ACTN</name>
<accession>A0ABU4VEF4</accession>
<evidence type="ECO:0000256" key="1">
    <source>
        <dbReference type="ARBA" id="ARBA00001971"/>
    </source>
</evidence>
<dbReference type="EMBL" id="JAXAVX010000001">
    <property type="protein sequence ID" value="MDX8150160.1"/>
    <property type="molecule type" value="Genomic_DNA"/>
</dbReference>
<dbReference type="InterPro" id="IPR036396">
    <property type="entry name" value="Cyt_P450_sf"/>
</dbReference>
<gene>
    <name evidence="8" type="ORF">SK069_01015</name>
</gene>
<reference evidence="8 9" key="1">
    <citation type="submission" date="2023-11" db="EMBL/GenBank/DDBJ databases">
        <authorList>
            <person name="Xu M."/>
            <person name="Jiang T."/>
        </authorList>
    </citation>
    <scope>NUCLEOTIDE SEQUENCE [LARGE SCALE GENOMIC DNA]</scope>
    <source>
        <strain evidence="8 9">SD</strain>
    </source>
</reference>
<keyword evidence="4" id="KW-0479">Metal-binding</keyword>
<sequence length="482" mass="54315">MVQPLTKPRALASAALDRVPVRDLAISVLDRFPERAPQPLAPPPPGSGLAPIMGDPSVPVIGKTLGFLQRTLQLCREQHERFGTVSWTSAFGARMVLVLGPDAIGTVLTNRDRAFSNKEGWDYLIGPFFERGVMLMDFEEHLQHRRIMQEAFKRPRLVDYIELANDTIERGVAAWPNAEGFRLFDATKQLTLDIATEVFMGERLGAEADHLNHAFEDCVVGGQALVRHDVPGGRWHRGLRSRQVLAEHFRRQIPAKRAGNGRDLFSVLCRAETADGERFSDEDVVNHMIFTMMAAHDTSTLTLSMLVYYLAKHPEWQERLREESRALGVERIDYSNVDALPLMDLCFRETLRINAPVGILGRRAIADTELDGRFVPQGARLLVAIYPTQRMEPWWQDPDVFDPERFTPERAEDQRHKFAWTPFGATAHKCIGMHFGSMEVKAILHRLLLTRRFSIPDGYEPPIDYGTGPQPGDGLPITLSAV</sequence>
<evidence type="ECO:0000256" key="7">
    <source>
        <dbReference type="ARBA" id="ARBA00023033"/>
    </source>
</evidence>
<dbReference type="SUPFAM" id="SSF48264">
    <property type="entry name" value="Cytochrome P450"/>
    <property type="match status" value="1"/>
</dbReference>
<evidence type="ECO:0000256" key="5">
    <source>
        <dbReference type="ARBA" id="ARBA00023002"/>
    </source>
</evidence>
<proteinExistence type="inferred from homology"/>
<comment type="caution">
    <text evidence="8">The sequence shown here is derived from an EMBL/GenBank/DDBJ whole genome shotgun (WGS) entry which is preliminary data.</text>
</comment>
<dbReference type="Proteomes" id="UP001277761">
    <property type="component" value="Unassembled WGS sequence"/>
</dbReference>
<keyword evidence="3" id="KW-0349">Heme</keyword>
<dbReference type="Gene3D" id="1.10.630.10">
    <property type="entry name" value="Cytochrome P450"/>
    <property type="match status" value="1"/>
</dbReference>
<dbReference type="InterPro" id="IPR002403">
    <property type="entry name" value="Cyt_P450_E_grp-IV"/>
</dbReference>
<protein>
    <submittedName>
        <fullName evidence="8">Cytochrome P450</fullName>
    </submittedName>
</protein>
<keyword evidence="6" id="KW-0408">Iron</keyword>
<evidence type="ECO:0000256" key="6">
    <source>
        <dbReference type="ARBA" id="ARBA00023004"/>
    </source>
</evidence>
<dbReference type="InterPro" id="IPR001128">
    <property type="entry name" value="Cyt_P450"/>
</dbReference>
<evidence type="ECO:0000313" key="9">
    <source>
        <dbReference type="Proteomes" id="UP001277761"/>
    </source>
</evidence>
<dbReference type="Pfam" id="PF00067">
    <property type="entry name" value="p450"/>
    <property type="match status" value="2"/>
</dbReference>